<evidence type="ECO:0000313" key="3">
    <source>
        <dbReference type="EMBL" id="KAI3437597.1"/>
    </source>
</evidence>
<sequence length="421" mass="44169">MPQASQSPGGYTTSCLVIATVAAAGIDAPGSALQRTLSQLNGTGTGQLLYNDLPPVHDLKYWHYLRWAHVKGLLHFNATAGIWLRHSIPSWPNQTAAESWSTVPLHQTCLGQHVLCLSLDAAVLDGAVAGVLSKMKPFFYQAALPDELRTAYPRLAELLAEAGQPSAKAGAPSAAAFATAGGSTVWRAFAKANHGPEAEARLFEASVVPGLGVSMGWQTWRTQFGAYGADKCRYNPRNSMNATCGIAPGGWDSANVQDLAVPAAASGTVLLLGSSSSSSSSGGIAGPASPWVCFCDNNRAWSQLPRGGACTCTELEPLWQAMAALVQRAPDTCGEAAGGSSADVLSCIEHWLSGATRFFIRKKLRSVQTQTMKACTLLLVLVGALLTSHALGAREMLDIQGQGLGCGQICRIGFDPSRSES</sequence>
<dbReference type="InterPro" id="IPR004947">
    <property type="entry name" value="DNase_II"/>
</dbReference>
<dbReference type="GO" id="GO:0004531">
    <property type="term" value="F:deoxyribonuclease II activity"/>
    <property type="evidence" value="ECO:0007669"/>
    <property type="project" value="InterPro"/>
</dbReference>
<dbReference type="EMBL" id="SIDB01000001">
    <property type="protein sequence ID" value="KAI3437597.1"/>
    <property type="molecule type" value="Genomic_DNA"/>
</dbReference>
<dbReference type="PANTHER" id="PTHR10858:SF23">
    <property type="entry name" value="DEOXYRIBONUCLEASE II"/>
    <property type="match status" value="1"/>
</dbReference>
<keyword evidence="2" id="KW-0378">Hydrolase</keyword>
<organism evidence="3 4">
    <name type="scientific">Chlorella vulgaris</name>
    <name type="common">Green alga</name>
    <dbReference type="NCBI Taxonomy" id="3077"/>
    <lineage>
        <taxon>Eukaryota</taxon>
        <taxon>Viridiplantae</taxon>
        <taxon>Chlorophyta</taxon>
        <taxon>core chlorophytes</taxon>
        <taxon>Trebouxiophyceae</taxon>
        <taxon>Chlorellales</taxon>
        <taxon>Chlorellaceae</taxon>
        <taxon>Chlorella clade</taxon>
        <taxon>Chlorella</taxon>
    </lineage>
</organism>
<dbReference type="AlphaFoldDB" id="A0A9D4TXN8"/>
<dbReference type="Pfam" id="PF03265">
    <property type="entry name" value="DNase_II"/>
    <property type="match status" value="1"/>
</dbReference>
<accession>A0A9D4TXN8</accession>
<comment type="similarity">
    <text evidence="1">Belongs to the DNase II family.</text>
</comment>
<proteinExistence type="inferred from homology"/>
<keyword evidence="4" id="KW-1185">Reference proteome</keyword>
<reference evidence="3" key="1">
    <citation type="journal article" date="2019" name="Plant J.">
        <title>Chlorella vulgaris genome assembly and annotation reveals the molecular basis for metabolic acclimation to high light conditions.</title>
        <authorList>
            <person name="Cecchin M."/>
            <person name="Marcolungo L."/>
            <person name="Rossato M."/>
            <person name="Girolomoni L."/>
            <person name="Cosentino E."/>
            <person name="Cuine S."/>
            <person name="Li-Beisson Y."/>
            <person name="Delledonne M."/>
            <person name="Ballottari M."/>
        </authorList>
    </citation>
    <scope>NUCLEOTIDE SEQUENCE</scope>
    <source>
        <strain evidence="3">211/11P</strain>
    </source>
</reference>
<dbReference type="OrthoDB" id="10261598at2759"/>
<name>A0A9D4TXN8_CHLVU</name>
<comment type="caution">
    <text evidence="3">The sequence shown here is derived from an EMBL/GenBank/DDBJ whole genome shotgun (WGS) entry which is preliminary data.</text>
</comment>
<evidence type="ECO:0000256" key="2">
    <source>
        <dbReference type="ARBA" id="ARBA00022801"/>
    </source>
</evidence>
<reference evidence="3" key="2">
    <citation type="submission" date="2020-11" db="EMBL/GenBank/DDBJ databases">
        <authorList>
            <person name="Cecchin M."/>
            <person name="Marcolungo L."/>
            <person name="Rossato M."/>
            <person name="Girolomoni L."/>
            <person name="Cosentino E."/>
            <person name="Cuine S."/>
            <person name="Li-Beisson Y."/>
            <person name="Delledonne M."/>
            <person name="Ballottari M."/>
        </authorList>
    </citation>
    <scope>NUCLEOTIDE SEQUENCE</scope>
    <source>
        <strain evidence="3">211/11P</strain>
        <tissue evidence="3">Whole cell</tissue>
    </source>
</reference>
<dbReference type="Proteomes" id="UP001055712">
    <property type="component" value="Unassembled WGS sequence"/>
</dbReference>
<evidence type="ECO:0000313" key="4">
    <source>
        <dbReference type="Proteomes" id="UP001055712"/>
    </source>
</evidence>
<evidence type="ECO:0000256" key="1">
    <source>
        <dbReference type="ARBA" id="ARBA00007527"/>
    </source>
</evidence>
<dbReference type="PANTHER" id="PTHR10858">
    <property type="entry name" value="DEOXYRIBONUCLEASE II"/>
    <property type="match status" value="1"/>
</dbReference>
<protein>
    <submittedName>
        <fullName evidence="3">Uncharacterized protein</fullName>
    </submittedName>
</protein>
<gene>
    <name evidence="3" type="ORF">D9Q98_000050</name>
</gene>